<evidence type="ECO:0000259" key="2">
    <source>
        <dbReference type="Pfam" id="PF20434"/>
    </source>
</evidence>
<dbReference type="SUPFAM" id="SSF53474">
    <property type="entry name" value="alpha/beta-Hydrolases"/>
    <property type="match status" value="1"/>
</dbReference>
<accession>A0A009IIV5</accession>
<dbReference type="PATRIC" id="fig|1310613.3.peg.2911"/>
<evidence type="ECO:0000256" key="1">
    <source>
        <dbReference type="ARBA" id="ARBA00022801"/>
    </source>
</evidence>
<dbReference type="InterPro" id="IPR049492">
    <property type="entry name" value="BD-FAE-like_dom"/>
</dbReference>
<protein>
    <submittedName>
        <fullName evidence="3">Alpha/beta hydrolase fold family protein</fullName>
    </submittedName>
</protein>
<dbReference type="AlphaFoldDB" id="A0A009IIV5"/>
<dbReference type="PANTHER" id="PTHR48081:SF33">
    <property type="entry name" value="KYNURENINE FORMAMIDASE"/>
    <property type="match status" value="1"/>
</dbReference>
<organism evidence="3 4">
    <name type="scientific">Acinetobacter baumannii (strain 1295743)</name>
    <dbReference type="NCBI Taxonomy" id="1310613"/>
    <lineage>
        <taxon>Bacteria</taxon>
        <taxon>Pseudomonadati</taxon>
        <taxon>Pseudomonadota</taxon>
        <taxon>Gammaproteobacteria</taxon>
        <taxon>Moraxellales</taxon>
        <taxon>Moraxellaceae</taxon>
        <taxon>Acinetobacter</taxon>
        <taxon>Acinetobacter calcoaceticus/baumannii complex</taxon>
    </lineage>
</organism>
<dbReference type="SMR" id="A0A009IIV5"/>
<keyword evidence="1 3" id="KW-0378">Hydrolase</keyword>
<dbReference type="GeneID" id="92893090"/>
<dbReference type="Gene3D" id="3.40.50.1820">
    <property type="entry name" value="alpha/beta hydrolase"/>
    <property type="match status" value="1"/>
</dbReference>
<proteinExistence type="predicted"/>
<dbReference type="InterPro" id="IPR050300">
    <property type="entry name" value="GDXG_lipolytic_enzyme"/>
</dbReference>
<evidence type="ECO:0000313" key="3">
    <source>
        <dbReference type="EMBL" id="EXB04559.1"/>
    </source>
</evidence>
<dbReference type="PANTHER" id="PTHR48081">
    <property type="entry name" value="AB HYDROLASE SUPERFAMILY PROTEIN C4A8.06C"/>
    <property type="match status" value="1"/>
</dbReference>
<dbReference type="EMBL" id="JEWH01000046">
    <property type="protein sequence ID" value="EXB04559.1"/>
    <property type="molecule type" value="Genomic_DNA"/>
</dbReference>
<gene>
    <name evidence="3" type="ORF">J512_3029</name>
</gene>
<dbReference type="RefSeq" id="WP_001048902.1">
    <property type="nucleotide sequence ID" value="NZ_JEWH01000046.1"/>
</dbReference>
<sequence length="287" mass="33159">MNLIEQLQSKIEQARTLYKEFRLYDLGSFALNRFTPKDGFEQVLNVRYGLKPRHRLDIYRSTKRLAHRPLIVFVHGGAWQHGNKRDYLFIGEAFTKEGYDVAVINYQLAPKNIFPSYVDDLTQALNYLHQNQEKLEISTENIVLMGHSAGAFNVMSAVYHPKPNTIQCLGNIKAIFGLAGPYHFDYKGDPLAEDAFDQSISYKEVMPYYFVNQNHIKHYLLMAENDQLVKKENTFDLDQALRQSGNHSHIAVIPKTGHITILASLSSFVSHYFRTKRTILHFLDEVF</sequence>
<feature type="domain" description="BD-FAE-like" evidence="2">
    <location>
        <begin position="56"/>
        <end position="241"/>
    </location>
</feature>
<dbReference type="InterPro" id="IPR029058">
    <property type="entry name" value="AB_hydrolase_fold"/>
</dbReference>
<comment type="caution">
    <text evidence="3">The sequence shown here is derived from an EMBL/GenBank/DDBJ whole genome shotgun (WGS) entry which is preliminary data.</text>
</comment>
<dbReference type="Pfam" id="PF20434">
    <property type="entry name" value="BD-FAE"/>
    <property type="match status" value="1"/>
</dbReference>
<dbReference type="Proteomes" id="UP000020595">
    <property type="component" value="Unassembled WGS sequence"/>
</dbReference>
<reference evidence="3 4" key="1">
    <citation type="submission" date="2014-02" db="EMBL/GenBank/DDBJ databases">
        <title>Comparative genomics and transcriptomics to identify genetic mechanisms underlying the emergence of carbapenem resistant Acinetobacter baumannii (CRAb).</title>
        <authorList>
            <person name="Harris A.D."/>
            <person name="Johnson K.J."/>
            <person name="George J."/>
            <person name="Shefchek K."/>
            <person name="Daugherty S.C."/>
            <person name="Parankush S."/>
            <person name="Sadzewicz L."/>
            <person name="Tallon L."/>
            <person name="Sengamalay N."/>
            <person name="Hazen T.H."/>
            <person name="Rasko D.A."/>
        </authorList>
    </citation>
    <scope>NUCLEOTIDE SEQUENCE [LARGE SCALE GENOMIC DNA]</scope>
    <source>
        <strain evidence="3 4">1295743</strain>
    </source>
</reference>
<evidence type="ECO:0000313" key="4">
    <source>
        <dbReference type="Proteomes" id="UP000020595"/>
    </source>
</evidence>
<name>A0A009IIV5_ACIB9</name>
<dbReference type="GO" id="GO:0016787">
    <property type="term" value="F:hydrolase activity"/>
    <property type="evidence" value="ECO:0007669"/>
    <property type="project" value="UniProtKB-KW"/>
</dbReference>